<dbReference type="PANTHER" id="PTHR37953:SF1">
    <property type="entry name" value="UPF0127 PROTEIN MJ1496"/>
    <property type="match status" value="1"/>
</dbReference>
<evidence type="ECO:0000313" key="2">
    <source>
        <dbReference type="Proteomes" id="UP001161409"/>
    </source>
</evidence>
<organism evidence="1 2">
    <name type="scientific">Sneathiella chinensis</name>
    <dbReference type="NCBI Taxonomy" id="349750"/>
    <lineage>
        <taxon>Bacteria</taxon>
        <taxon>Pseudomonadati</taxon>
        <taxon>Pseudomonadota</taxon>
        <taxon>Alphaproteobacteria</taxon>
        <taxon>Sneathiellales</taxon>
        <taxon>Sneathiellaceae</taxon>
        <taxon>Sneathiella</taxon>
    </lineage>
</organism>
<keyword evidence="2" id="KW-1185">Reference proteome</keyword>
<reference evidence="1" key="1">
    <citation type="journal article" date="2014" name="Int. J. Syst. Evol. Microbiol.">
        <title>Complete genome of a new Firmicutes species belonging to the dominant human colonic microbiota ('Ruminococcus bicirculans') reveals two chromosomes and a selective capacity to utilize plant glucans.</title>
        <authorList>
            <consortium name="NISC Comparative Sequencing Program"/>
            <person name="Wegmann U."/>
            <person name="Louis P."/>
            <person name="Goesmann A."/>
            <person name="Henrissat B."/>
            <person name="Duncan S.H."/>
            <person name="Flint H.J."/>
        </authorList>
    </citation>
    <scope>NUCLEOTIDE SEQUENCE</scope>
    <source>
        <strain evidence="1">NBRC 103408</strain>
    </source>
</reference>
<protein>
    <recommendedName>
        <fullName evidence="3">DUF192 domain-containing protein</fullName>
    </recommendedName>
</protein>
<accession>A0ABQ5U7H0</accession>
<comment type="caution">
    <text evidence="1">The sequence shown here is derived from an EMBL/GenBank/DDBJ whole genome shotgun (WGS) entry which is preliminary data.</text>
</comment>
<dbReference type="RefSeq" id="WP_284347857.1">
    <property type="nucleotide sequence ID" value="NZ_BSNF01000008.1"/>
</dbReference>
<dbReference type="Proteomes" id="UP001161409">
    <property type="component" value="Unassembled WGS sequence"/>
</dbReference>
<evidence type="ECO:0000313" key="1">
    <source>
        <dbReference type="EMBL" id="GLQ07105.1"/>
    </source>
</evidence>
<proteinExistence type="predicted"/>
<sequence>MLRCLALSFPVLCLLILGSVPARSAEMLLTGPGRSIALTVEIADTPETRRTGLMHRASLPPLSGMLFDYGRVQPVTMWMKNTLIPLDMLFADETGRIVHIHENARPGDLTVISSQQPVLAVLEVNAGFVQNHRVQKGDYLVYSIFDNEQAGAGAAPVK</sequence>
<reference evidence="1" key="2">
    <citation type="submission" date="2023-01" db="EMBL/GenBank/DDBJ databases">
        <title>Draft genome sequence of Sneathiella chinensis strain NBRC 103408.</title>
        <authorList>
            <person name="Sun Q."/>
            <person name="Mori K."/>
        </authorList>
    </citation>
    <scope>NUCLEOTIDE SEQUENCE</scope>
    <source>
        <strain evidence="1">NBRC 103408</strain>
    </source>
</reference>
<dbReference type="PANTHER" id="PTHR37953">
    <property type="entry name" value="UPF0127 PROTEIN MJ1496"/>
    <property type="match status" value="1"/>
</dbReference>
<dbReference type="Gene3D" id="2.60.120.1140">
    <property type="entry name" value="Protein of unknown function DUF192"/>
    <property type="match status" value="1"/>
</dbReference>
<evidence type="ECO:0008006" key="3">
    <source>
        <dbReference type="Google" id="ProtNLM"/>
    </source>
</evidence>
<name>A0ABQ5U7H0_9PROT</name>
<dbReference type="InterPro" id="IPR038695">
    <property type="entry name" value="Saro_0823-like_sf"/>
</dbReference>
<dbReference type="EMBL" id="BSNF01000008">
    <property type="protein sequence ID" value="GLQ07105.1"/>
    <property type="molecule type" value="Genomic_DNA"/>
</dbReference>
<dbReference type="Pfam" id="PF02643">
    <property type="entry name" value="DUF192"/>
    <property type="match status" value="1"/>
</dbReference>
<gene>
    <name evidence="1" type="ORF">GCM10007924_23260</name>
</gene>
<dbReference type="InterPro" id="IPR003795">
    <property type="entry name" value="DUF192"/>
</dbReference>